<sequence>MKKLFLAAAIAVFGLSNAQTFGLKAGANVSSVSNSDDSKAKFGFYGGAFVNVPLSASFNIQPEVLYSGKGVKADGSADTTLSLDYISVPVMFQYKATPQFYLEAGPEFSFLISSKLKSGGHSLDVKDGFNGFDFGVGLGIGYDFTSNFGANIRYVAGVTDIVKNNNGDSSKNGVFQFGLTYKFAK</sequence>
<name>A0A1U7PXU2_9FLAO</name>
<dbReference type="InterPro" id="IPR011250">
    <property type="entry name" value="OMP/PagP_B-barrel"/>
</dbReference>
<dbReference type="STRING" id="1121284.SAMN05660493_02040"/>
<feature type="chain" id="PRO_5013296022" evidence="1">
    <location>
        <begin position="19"/>
        <end position="185"/>
    </location>
</feature>
<evidence type="ECO:0000259" key="2">
    <source>
        <dbReference type="Pfam" id="PF13568"/>
    </source>
</evidence>
<dbReference type="InterPro" id="IPR025665">
    <property type="entry name" value="Beta-barrel_OMP_2"/>
</dbReference>
<accession>A0A1U7PXU2</accession>
<dbReference type="AlphaFoldDB" id="A0A1U7PXU2"/>
<gene>
    <name evidence="3" type="ORF">SAMN05660493_02040</name>
</gene>
<organism evidence="3 4">
    <name type="scientific">Epilithonimonas bovis DSM 19482</name>
    <dbReference type="NCBI Taxonomy" id="1121284"/>
    <lineage>
        <taxon>Bacteria</taxon>
        <taxon>Pseudomonadati</taxon>
        <taxon>Bacteroidota</taxon>
        <taxon>Flavobacteriia</taxon>
        <taxon>Flavobacteriales</taxon>
        <taxon>Weeksellaceae</taxon>
        <taxon>Chryseobacterium group</taxon>
        <taxon>Epilithonimonas</taxon>
    </lineage>
</organism>
<keyword evidence="1" id="KW-0732">Signal</keyword>
<dbReference type="OrthoDB" id="947434at2"/>
<dbReference type="Gene3D" id="2.40.160.20">
    <property type="match status" value="1"/>
</dbReference>
<protein>
    <submittedName>
        <fullName evidence="3">Outer membrane protein beta-barrel domain-containing protein</fullName>
    </submittedName>
</protein>
<dbReference type="RefSeq" id="WP_076783491.1">
    <property type="nucleotide sequence ID" value="NZ_FTPU01000021.1"/>
</dbReference>
<evidence type="ECO:0000313" key="3">
    <source>
        <dbReference type="EMBL" id="SIT97324.1"/>
    </source>
</evidence>
<keyword evidence="4" id="KW-1185">Reference proteome</keyword>
<reference evidence="4" key="1">
    <citation type="submission" date="2016-10" db="EMBL/GenBank/DDBJ databases">
        <authorList>
            <person name="Varghese N."/>
            <person name="Submissions S."/>
        </authorList>
    </citation>
    <scope>NUCLEOTIDE SEQUENCE [LARGE SCALE GENOMIC DNA]</scope>
    <source>
        <strain evidence="4">DSM 19482</strain>
    </source>
</reference>
<feature type="signal peptide" evidence="1">
    <location>
        <begin position="1"/>
        <end position="18"/>
    </location>
</feature>
<dbReference type="EMBL" id="FTPU01000021">
    <property type="protein sequence ID" value="SIT97324.1"/>
    <property type="molecule type" value="Genomic_DNA"/>
</dbReference>
<evidence type="ECO:0000313" key="4">
    <source>
        <dbReference type="Proteomes" id="UP000187261"/>
    </source>
</evidence>
<dbReference type="Proteomes" id="UP000187261">
    <property type="component" value="Unassembled WGS sequence"/>
</dbReference>
<feature type="domain" description="Outer membrane protein beta-barrel" evidence="2">
    <location>
        <begin position="20"/>
        <end position="161"/>
    </location>
</feature>
<proteinExistence type="predicted"/>
<evidence type="ECO:0000256" key="1">
    <source>
        <dbReference type="SAM" id="SignalP"/>
    </source>
</evidence>
<dbReference type="Pfam" id="PF13568">
    <property type="entry name" value="OMP_b-brl_2"/>
    <property type="match status" value="1"/>
</dbReference>
<dbReference type="SUPFAM" id="SSF56925">
    <property type="entry name" value="OMPA-like"/>
    <property type="match status" value="1"/>
</dbReference>